<dbReference type="Pfam" id="PF12441">
    <property type="entry name" value="CopG_antitoxin"/>
    <property type="match status" value="1"/>
</dbReference>
<dbReference type="EMBL" id="LAOQ01000013">
    <property type="protein sequence ID" value="KJW03784.1"/>
    <property type="molecule type" value="Genomic_DNA"/>
</dbReference>
<dbReference type="PATRIC" id="fig|1268837.3.peg.581"/>
<protein>
    <submittedName>
        <fullName evidence="1">Uncharacterized protein</fullName>
    </submittedName>
</protein>
<keyword evidence="2" id="KW-1185">Reference proteome</keyword>
<dbReference type="Proteomes" id="UP000033736">
    <property type="component" value="Unassembled WGS sequence"/>
</dbReference>
<sequence length="142" mass="16797">MSIKLDSYEQDIEDNFEKQQKIDDRSEIALFQKFAKAHLSKKRSVTIRIEEHDIEAIKIKASKHGLPYQTYLNMLIHSDATINIMTKYRYNHEKNVKLLHERSIGFEEIIQSIADGNLLEIKLHHNQEKYKGQKILYVRMIA</sequence>
<accession>A0A0F3RF23</accession>
<evidence type="ECO:0000313" key="1">
    <source>
        <dbReference type="EMBL" id="KJW03784.1"/>
    </source>
</evidence>
<dbReference type="AlphaFoldDB" id="A0A0F3RF23"/>
<reference evidence="1 2" key="1">
    <citation type="submission" date="2015-01" db="EMBL/GenBank/DDBJ databases">
        <title>Genome Sequencing of Rickettsiales /home/snadendla/prok_pipe/test/illegal_ec_num.txt.</title>
        <authorList>
            <person name="Daugherty S.C."/>
            <person name="Su Q."/>
            <person name="Abolude K."/>
            <person name="Beier-Sexton M."/>
            <person name="Carlyon J.A."/>
            <person name="Carter R."/>
            <person name="Day N.P."/>
            <person name="Dumler S.J."/>
            <person name="Dyachenko V."/>
            <person name="Godinez A."/>
            <person name="Kurtti T.J."/>
            <person name="Lichay M."/>
            <person name="Mullins K.E."/>
            <person name="Ott S."/>
            <person name="Pappas-Brown V."/>
            <person name="Paris D.H."/>
            <person name="Patel P."/>
            <person name="Richards A.L."/>
            <person name="Sadzewicz L."/>
            <person name="Sears K."/>
            <person name="Seidman D."/>
            <person name="Sengamalay N."/>
            <person name="Stenos J."/>
            <person name="Tallon L.J."/>
            <person name="Vincent G."/>
            <person name="Fraser C.M."/>
            <person name="Munderloh U."/>
            <person name="Dunning-Hotopp J.C."/>
        </authorList>
    </citation>
    <scope>NUCLEOTIDE SEQUENCE [LARGE SCALE GENOMIC DNA]</scope>
    <source>
        <strain evidence="1 2">T170-B</strain>
    </source>
</reference>
<dbReference type="InterPro" id="IPR022148">
    <property type="entry name" value="CopG_antitoxin"/>
</dbReference>
<evidence type="ECO:0000313" key="2">
    <source>
        <dbReference type="Proteomes" id="UP000033736"/>
    </source>
</evidence>
<proteinExistence type="predicted"/>
<comment type="caution">
    <text evidence="1">The sequence shown here is derived from an EMBL/GenBank/DDBJ whole genome shotgun (WGS) entry which is preliminary data.</text>
</comment>
<gene>
    <name evidence="1" type="ORF">RAT170B_1666</name>
</gene>
<name>A0A0F3RF23_9RICK</name>
<organism evidence="1 2">
    <name type="scientific">Rickettsia argasii T170-B</name>
    <dbReference type="NCBI Taxonomy" id="1268837"/>
    <lineage>
        <taxon>Bacteria</taxon>
        <taxon>Pseudomonadati</taxon>
        <taxon>Pseudomonadota</taxon>
        <taxon>Alphaproteobacteria</taxon>
        <taxon>Rickettsiales</taxon>
        <taxon>Rickettsiaceae</taxon>
        <taxon>Rickettsieae</taxon>
        <taxon>Rickettsia</taxon>
        <taxon>spotted fever group</taxon>
    </lineage>
</organism>